<comment type="caution">
    <text evidence="1">The sequence shown here is derived from an EMBL/GenBank/DDBJ whole genome shotgun (WGS) entry which is preliminary data.</text>
</comment>
<name>A0ACB5SU55_AMBMO</name>
<evidence type="ECO:0000313" key="1">
    <source>
        <dbReference type="EMBL" id="GME72831.1"/>
    </source>
</evidence>
<evidence type="ECO:0000313" key="2">
    <source>
        <dbReference type="Proteomes" id="UP001165064"/>
    </source>
</evidence>
<keyword evidence="2" id="KW-1185">Reference proteome</keyword>
<dbReference type="EMBL" id="BSXS01000521">
    <property type="protein sequence ID" value="GME72831.1"/>
    <property type="molecule type" value="Genomic_DNA"/>
</dbReference>
<proteinExistence type="predicted"/>
<gene>
    <name evidence="1" type="ORF">Amon02_000114600</name>
</gene>
<dbReference type="Proteomes" id="UP001165064">
    <property type="component" value="Unassembled WGS sequence"/>
</dbReference>
<organism evidence="1 2">
    <name type="scientific">Ambrosiozyma monospora</name>
    <name type="common">Yeast</name>
    <name type="synonym">Endomycopsis monosporus</name>
    <dbReference type="NCBI Taxonomy" id="43982"/>
    <lineage>
        <taxon>Eukaryota</taxon>
        <taxon>Fungi</taxon>
        <taxon>Dikarya</taxon>
        <taxon>Ascomycota</taxon>
        <taxon>Saccharomycotina</taxon>
        <taxon>Pichiomycetes</taxon>
        <taxon>Pichiales</taxon>
        <taxon>Pichiaceae</taxon>
        <taxon>Ambrosiozyma</taxon>
    </lineage>
</organism>
<protein>
    <submittedName>
        <fullName evidence="1">Unnamed protein product</fullName>
    </submittedName>
</protein>
<sequence>MLSQECPSAPKAVIDNLSIKECYLANEALVSRRTRTTHKRLSFHRFIGAVFNDGIRLESKSNLCDEVTCEPACPLSTMKPVKSVKPADGQLSVIAEDSIFGTDEDHDEADQQDDSSSSSSGDKKSFMQRILEVKDEMLVVHNDVHVNIAGRNELLTCEVAPKGYMDVHEFLKTKKPKSRLVTPNDIRLVGYQVSQSDSVSESSAGIIDYECTVLPAERAYYRYAALLETIPLPQPKTFDDV</sequence>
<accession>A0ACB5SU55</accession>
<reference evidence="1" key="1">
    <citation type="submission" date="2023-04" db="EMBL/GenBank/DDBJ databases">
        <title>Ambrosiozyma monospora NBRC 10751.</title>
        <authorList>
            <person name="Ichikawa N."/>
            <person name="Sato H."/>
            <person name="Tonouchi N."/>
        </authorList>
    </citation>
    <scope>NUCLEOTIDE SEQUENCE</scope>
    <source>
        <strain evidence="1">NBRC 10751</strain>
    </source>
</reference>